<keyword evidence="1" id="KW-0175">Coiled coil</keyword>
<sequence>MESLLLRALESTLRHWLKSFSRDQFKLRGRSVQLNDLDVKGDVLHASIGLPPSLRVTEARIGKLVLKIPSLSNVNKEPIVVELDKLELVLTETLSSDPGPNPGPPSTSSSKSSGYGYADKLADGMTIRVLTVNLMLETRGGSSSSKGGAAWTPPLASITMRNLILYTTNEHWQVVPLNQAREFSHNRKAIYVFKKLEWQSLSVDLLPHPDMFKDERLMSPGLENSSLDNDGAKRLFFGGERFLDSISGAANITMKRTEQNIPLGLEVQLHVPEVLCPSMSEPGLRALLRFMTGVFVCMNRGDVDMKSTQSAEAAGRTMVGIRVDHIFFCVRDAGFQLELLLQSLQYVRASNSDEDYKHTMARLVLGCLFLRDTFSHPSCTLVQPSMRIPGPSISPPVPSFASDKLWPRIYPLETELMAKTEASPMLCMYSAQMAPAPAPPTLASQTVVQCQPLKINLQEESCIRIASFLSDGIVVEPGVVLPDTSLNAMYFSLKEFDLTVPVTTAVPEEDQDNGEEGFTGARLHVEGFMIAQSPFLNFKLLNLDKDAACFTMWKGQPVDSSQQRWVMRATHLSIALETGSCDDMAQNTTAADWAAGLWRCVEMYEPCMEAAMTTIDGRPLTTVPPPGGIVRLGISIKRYVSNTSSEQFLFVLRMYTYLGKVSESLLRVSKPVTQKQNQKEAHKLKDSPKNLKLVGSLAGLAELAPRDSAVLLSLDTLELKLLESVPGQLAIEGPPLVQILSWDIKFTATHQTLAAAAVISSNLCWRDVHVECVETELSCLEPIGSHYASPLTHLSGMRDSFSCSPPVSLYESPPTFSPDVNANGSLASLEKQSLHLNVSPMSGGKQEFGLREGLPRMRAVFWIGEERGSMMPTGGGARGKVPGAEQLPFLSVNVENVIPFIEQDANYHSLKVVVKVGGVRLGGGMAYNEALLHRFGVFGPDGEPGAEVKKVIKSLSRGSLANIFRPSPDMVGTTNKGVAEKGAPDIKAWEVGIPDDIELELQLLDWLFVLEGAGCVAETASTPLTKNHFGSREDRCWHSTFRCLSVKVQGTKESRSLLEMHGSTPSPVQSVIMRIEGLQALKPRLPSTSTTETDLKARSNASGLEVVIKESPLAANPSVTSKSGFDVEVRLVEREDDVDVDIGMGEWRVESFKAAVSEPVEIEATKQEVEHMVELFKSEIESVSRIVAGGLKLLQLHGTIGQNAIDQLSYFGSGGLDKVLTPDRERLSRRFSEGSVMSTPPYRWSRKEPVVAKLEASIAESEALCAKLNQHLSQLSDDNNTVAELNMLNMLTAQIQESQALLGVLKKEII</sequence>
<dbReference type="Proteomes" id="UP001497522">
    <property type="component" value="Chromosome 5"/>
</dbReference>
<feature type="region of interest" description="Disordered" evidence="2">
    <location>
        <begin position="93"/>
        <end position="115"/>
    </location>
</feature>
<keyword evidence="4" id="KW-1185">Reference proteome</keyword>
<gene>
    <name evidence="3" type="ORF">CSSPJE1EN2_LOCUS18565</name>
</gene>
<evidence type="ECO:0000256" key="2">
    <source>
        <dbReference type="SAM" id="MobiDB-lite"/>
    </source>
</evidence>
<evidence type="ECO:0000256" key="1">
    <source>
        <dbReference type="SAM" id="Coils"/>
    </source>
</evidence>
<dbReference type="Pfam" id="PF24917">
    <property type="entry name" value="BLTP3A_B"/>
    <property type="match status" value="1"/>
</dbReference>
<dbReference type="PANTHER" id="PTHR22774">
    <property type="entry name" value="CHOREIN N-TERMINAL DOMAIN-CONTAINING PROTEIN"/>
    <property type="match status" value="1"/>
</dbReference>
<dbReference type="EMBL" id="OZ023706">
    <property type="protein sequence ID" value="CAK9876353.1"/>
    <property type="molecule type" value="Genomic_DNA"/>
</dbReference>
<protein>
    <recommendedName>
        <fullName evidence="5">Chorein N-terminal domain-containing protein</fullName>
    </recommendedName>
</protein>
<evidence type="ECO:0008006" key="5">
    <source>
        <dbReference type="Google" id="ProtNLM"/>
    </source>
</evidence>
<evidence type="ECO:0000313" key="4">
    <source>
        <dbReference type="Proteomes" id="UP001497522"/>
    </source>
</evidence>
<reference evidence="3" key="1">
    <citation type="submission" date="2024-03" db="EMBL/GenBank/DDBJ databases">
        <authorList>
            <consortium name="ELIXIR-Norway"/>
            <consortium name="Elixir Norway"/>
        </authorList>
    </citation>
    <scope>NUCLEOTIDE SEQUENCE</scope>
</reference>
<dbReference type="PANTHER" id="PTHR22774:SF11">
    <property type="entry name" value="CHOREIN N-TERMINAL DOMAIN-CONTAINING PROTEIN"/>
    <property type="match status" value="1"/>
</dbReference>
<proteinExistence type="predicted"/>
<feature type="compositionally biased region" description="Low complexity" evidence="2">
    <location>
        <begin position="106"/>
        <end position="115"/>
    </location>
</feature>
<accession>A0ABP1BL31</accession>
<feature type="coiled-coil region" evidence="1">
    <location>
        <begin position="1251"/>
        <end position="1308"/>
    </location>
</feature>
<evidence type="ECO:0000313" key="3">
    <source>
        <dbReference type="EMBL" id="CAK9876353.1"/>
    </source>
</evidence>
<name>A0ABP1BL31_9BRYO</name>
<organism evidence="3 4">
    <name type="scientific">Sphagnum jensenii</name>
    <dbReference type="NCBI Taxonomy" id="128206"/>
    <lineage>
        <taxon>Eukaryota</taxon>
        <taxon>Viridiplantae</taxon>
        <taxon>Streptophyta</taxon>
        <taxon>Embryophyta</taxon>
        <taxon>Bryophyta</taxon>
        <taxon>Sphagnophytina</taxon>
        <taxon>Sphagnopsida</taxon>
        <taxon>Sphagnales</taxon>
        <taxon>Sphagnaceae</taxon>
        <taxon>Sphagnum</taxon>
    </lineage>
</organism>
<dbReference type="InterPro" id="IPR026728">
    <property type="entry name" value="BLTP3A/B"/>
</dbReference>